<protein>
    <recommendedName>
        <fullName evidence="2">SGNH hydrolase-type esterase domain-containing protein</fullName>
    </recommendedName>
</protein>
<feature type="chain" id="PRO_5041914755" description="SGNH hydrolase-type esterase domain-containing protein" evidence="1">
    <location>
        <begin position="29"/>
        <end position="481"/>
    </location>
</feature>
<sequence length="481" mass="50711">MASMQVFRRVVRLLPLLPVSVLVALTTTTPVPGRWVDIFGAMPQLVESYNLPGPPYTQPNVVFANTTLRQTLYLTQPATTIRIHLTNVFGGSDLPITAATVALPVNGSVSGTSPIQPATLQTLTFGGPGPGLGCTIPAGASALSDPVTLPAGLRAGTVLTLSLYLADGQATNSITGHPGSRVTTYLAPGNQVAAPDVALVAGVQTVEHWYLVAAVQAWLPRQHASLVIVGDSLTDGRGSTENRNDRWPDALLARMQLAGAGARDGDGAATTGRGGFGVADIAVVSVAAGGNRVLYDGLGPNAMGRIDRDVLARPGARYVIIYIGINDLLTAGADAESQQKTGNRLLFSYDQMITRMHAAGLAVFGATITPFISADQALDEPPRELQRQRVNAWIRGSGRYDSVLDFDAAVRDPVNATQLDPRYNSGDWLHMTPTGYRALAEAVDLGLFEKFSHGYQGMLGRRKASTAVHTQSGKGHKCQGS</sequence>
<dbReference type="PANTHER" id="PTHR43784">
    <property type="entry name" value="GDSL-LIKE LIPASE/ACYLHYDROLASE, PUTATIVE (AFU_ORTHOLOGUE AFUA_2G00820)-RELATED"/>
    <property type="match status" value="1"/>
</dbReference>
<dbReference type="InterPro" id="IPR053140">
    <property type="entry name" value="GDSL_Rv0518-like"/>
</dbReference>
<keyword evidence="4" id="KW-1185">Reference proteome</keyword>
<dbReference type="AlphaFoldDB" id="A0AAD9MIG8"/>
<dbReference type="Pfam" id="PF13472">
    <property type="entry name" value="Lipase_GDSL_2"/>
    <property type="match status" value="1"/>
</dbReference>
<dbReference type="Gene3D" id="3.40.50.1110">
    <property type="entry name" value="SGNH hydrolase"/>
    <property type="match status" value="1"/>
</dbReference>
<dbReference type="Proteomes" id="UP001217918">
    <property type="component" value="Unassembled WGS sequence"/>
</dbReference>
<evidence type="ECO:0000259" key="2">
    <source>
        <dbReference type="Pfam" id="PF13472"/>
    </source>
</evidence>
<evidence type="ECO:0000313" key="3">
    <source>
        <dbReference type="EMBL" id="KAK2073276.1"/>
    </source>
</evidence>
<comment type="caution">
    <text evidence="3">The sequence shown here is derived from an EMBL/GenBank/DDBJ whole genome shotgun (WGS) entry which is preliminary data.</text>
</comment>
<feature type="signal peptide" evidence="1">
    <location>
        <begin position="1"/>
        <end position="28"/>
    </location>
</feature>
<keyword evidence="1" id="KW-0732">Signal</keyword>
<evidence type="ECO:0000256" key="1">
    <source>
        <dbReference type="SAM" id="SignalP"/>
    </source>
</evidence>
<gene>
    <name evidence="3" type="ORF">P8C59_007567</name>
</gene>
<dbReference type="EMBL" id="JAQQPM010000006">
    <property type="protein sequence ID" value="KAK2073276.1"/>
    <property type="molecule type" value="Genomic_DNA"/>
</dbReference>
<reference evidence="3" key="1">
    <citation type="journal article" date="2023" name="Mol. Plant Microbe Interact.">
        <title>Elucidating the Obligate Nature and Biological Capacity of an Invasive Fungal Corn Pathogen.</title>
        <authorList>
            <person name="MacCready J.S."/>
            <person name="Roggenkamp E.M."/>
            <person name="Gdanetz K."/>
            <person name="Chilvers M.I."/>
        </authorList>
    </citation>
    <scope>NUCLEOTIDE SEQUENCE</scope>
    <source>
        <strain evidence="3">PM02</strain>
    </source>
</reference>
<organism evidence="3 4">
    <name type="scientific">Phyllachora maydis</name>
    <dbReference type="NCBI Taxonomy" id="1825666"/>
    <lineage>
        <taxon>Eukaryota</taxon>
        <taxon>Fungi</taxon>
        <taxon>Dikarya</taxon>
        <taxon>Ascomycota</taxon>
        <taxon>Pezizomycotina</taxon>
        <taxon>Sordariomycetes</taxon>
        <taxon>Sordariomycetidae</taxon>
        <taxon>Phyllachorales</taxon>
        <taxon>Phyllachoraceae</taxon>
        <taxon>Phyllachora</taxon>
    </lineage>
</organism>
<feature type="domain" description="SGNH hydrolase-type esterase" evidence="2">
    <location>
        <begin position="229"/>
        <end position="438"/>
    </location>
</feature>
<proteinExistence type="predicted"/>
<dbReference type="PANTHER" id="PTHR43784:SF3">
    <property type="entry name" value="GDSL FAMILY LIPASE"/>
    <property type="match status" value="1"/>
</dbReference>
<accession>A0AAD9MIG8</accession>
<dbReference type="InterPro" id="IPR036514">
    <property type="entry name" value="SGNH_hydro_sf"/>
</dbReference>
<evidence type="ECO:0000313" key="4">
    <source>
        <dbReference type="Proteomes" id="UP001217918"/>
    </source>
</evidence>
<name>A0AAD9MIG8_9PEZI</name>
<dbReference type="SUPFAM" id="SSF52266">
    <property type="entry name" value="SGNH hydrolase"/>
    <property type="match status" value="1"/>
</dbReference>
<dbReference type="InterPro" id="IPR013830">
    <property type="entry name" value="SGNH_hydro"/>
</dbReference>
<dbReference type="CDD" id="cd01830">
    <property type="entry name" value="XynE_like"/>
    <property type="match status" value="1"/>
</dbReference>